<dbReference type="CDD" id="cd05123">
    <property type="entry name" value="STKc_AGC"/>
    <property type="match status" value="1"/>
</dbReference>
<dbReference type="EMBL" id="AZIL01000279">
    <property type="protein sequence ID" value="EWM28582.1"/>
    <property type="molecule type" value="Genomic_DNA"/>
</dbReference>
<dbReference type="InterPro" id="IPR000719">
    <property type="entry name" value="Prot_kinase_dom"/>
</dbReference>
<dbReference type="PROSITE" id="PS00108">
    <property type="entry name" value="PROTEIN_KINASE_ST"/>
    <property type="match status" value="1"/>
</dbReference>
<evidence type="ECO:0000313" key="11">
    <source>
        <dbReference type="EMBL" id="EWM28582.1"/>
    </source>
</evidence>
<dbReference type="InterPro" id="IPR045270">
    <property type="entry name" value="STKc_AGC"/>
</dbReference>
<keyword evidence="6 7" id="KW-0067">ATP-binding</keyword>
<dbReference type="SMART" id="SM00133">
    <property type="entry name" value="S_TK_X"/>
    <property type="match status" value="1"/>
</dbReference>
<feature type="region of interest" description="Disordered" evidence="8">
    <location>
        <begin position="443"/>
        <end position="462"/>
    </location>
</feature>
<keyword evidence="1" id="KW-0723">Serine/threonine-protein kinase</keyword>
<sequence>MTSEQQLPSFVHSRYILVDNDRLISRSEENHGEASSLECTQDEYQSLVGNLSTYVKEYLKARFNLVQQWIPPPCDDGTAARCDILVSAEWQTAAKLLIILQNNVGSQLGIWSRSTCVSKGLRAGSMLSFLEKAYEAGYAVVICNPNLNSVTVDGGKVAIPGSSFPEEHALYVYENYVASSKAQHVFLFGYGNGAMLCKEMLQRQLVRCQQQSGEVNRIAGIATVEASQILQEDDSTDVKAFLGAYAVDWESSLRLPPGHAIPKTRLRLGVAQVLSVGTPATHGDAVAASTVWSVVAALDSVFRFFQFCLEDALQHPQPPNLPSPSTPASKPTIVHNSSDSPKGRLFIPFIPRVSKSGRSSNTCGSVRVSVPVSNRGHLFAVAEAAYCGVPVPQPPNDRSSAGQLADSVAPTSLSSPTRAREDDHRLASSTFLRRLRRMVSSGLSFNRTSSSERGAPLSPGGMDLERALSSDGGDCRTFALTERLGIGDFDLLKVVGKGAFGKVMLVKKKSREHGAGRIYAMKVLNKDTIVKKGQIEHTMSERAILCQIRHPFIVRLRYAFQNQTSLYLVTDYYTGGSLFYHLRKNGSFAASRAKFYAAELLLALEHLHEQFIIYRDLKLENILMDSEGHIALTDFGLSKQNVRSQACATTFCGTAEYLAPELLRGKPYGAPVDWWSFGILLYEMMDGRTPFYNSNRKYMFHCIVHVRPTFPAHFSKAAKSLIFGLLEPNPARRPGPARIKSHAFFADIDFERLYQKKITPPFNPRVKNAMDTKFVPSNYHKLPPKESVTEPTGAGVCAAADFKAFTYHGEGHLG</sequence>
<feature type="compositionally biased region" description="Pro residues" evidence="8">
    <location>
        <begin position="316"/>
        <end position="325"/>
    </location>
</feature>
<dbReference type="InterPro" id="IPR017441">
    <property type="entry name" value="Protein_kinase_ATP_BS"/>
</dbReference>
<evidence type="ECO:0000256" key="6">
    <source>
        <dbReference type="ARBA" id="ARBA00022840"/>
    </source>
</evidence>
<dbReference type="Gene3D" id="3.30.200.20">
    <property type="entry name" value="Phosphorylase Kinase, domain 1"/>
    <property type="match status" value="1"/>
</dbReference>
<evidence type="ECO:0000256" key="1">
    <source>
        <dbReference type="ARBA" id="ARBA00022527"/>
    </source>
</evidence>
<dbReference type="PROSITE" id="PS50011">
    <property type="entry name" value="PROTEIN_KINASE_DOM"/>
    <property type="match status" value="1"/>
</dbReference>
<dbReference type="OMA" id="EIMGHPW"/>
<dbReference type="Pfam" id="PF00069">
    <property type="entry name" value="Pkinase"/>
    <property type="match status" value="1"/>
</dbReference>
<dbReference type="AlphaFoldDB" id="W7TR19"/>
<dbReference type="GO" id="GO:0005524">
    <property type="term" value="F:ATP binding"/>
    <property type="evidence" value="ECO:0007669"/>
    <property type="project" value="UniProtKB-UniRule"/>
</dbReference>
<dbReference type="PROSITE" id="PS00107">
    <property type="entry name" value="PROTEIN_KINASE_ATP"/>
    <property type="match status" value="1"/>
</dbReference>
<dbReference type="SUPFAM" id="SSF56112">
    <property type="entry name" value="Protein kinase-like (PK-like)"/>
    <property type="match status" value="1"/>
</dbReference>
<keyword evidence="12" id="KW-1185">Reference proteome</keyword>
<evidence type="ECO:0000256" key="2">
    <source>
        <dbReference type="ARBA" id="ARBA00022553"/>
    </source>
</evidence>
<keyword evidence="2" id="KW-0597">Phosphoprotein</keyword>
<feature type="domain" description="Protein kinase" evidence="9">
    <location>
        <begin position="489"/>
        <end position="745"/>
    </location>
</feature>
<evidence type="ECO:0000256" key="5">
    <source>
        <dbReference type="ARBA" id="ARBA00022777"/>
    </source>
</evidence>
<dbReference type="InterPro" id="IPR011009">
    <property type="entry name" value="Kinase-like_dom_sf"/>
</dbReference>
<organism evidence="11 12">
    <name type="scientific">Nannochloropsis gaditana</name>
    <dbReference type="NCBI Taxonomy" id="72520"/>
    <lineage>
        <taxon>Eukaryota</taxon>
        <taxon>Sar</taxon>
        <taxon>Stramenopiles</taxon>
        <taxon>Ochrophyta</taxon>
        <taxon>Eustigmatophyceae</taxon>
        <taxon>Eustigmatales</taxon>
        <taxon>Monodopsidaceae</taxon>
        <taxon>Nannochloropsis</taxon>
    </lineage>
</organism>
<evidence type="ECO:0000259" key="10">
    <source>
        <dbReference type="PROSITE" id="PS51285"/>
    </source>
</evidence>
<feature type="region of interest" description="Disordered" evidence="8">
    <location>
        <begin position="394"/>
        <end position="426"/>
    </location>
</feature>
<dbReference type="Pfam" id="PF22749">
    <property type="entry name" value="Arb2"/>
    <property type="match status" value="1"/>
</dbReference>
<dbReference type="InterPro" id="IPR008271">
    <property type="entry name" value="Ser/Thr_kinase_AS"/>
</dbReference>
<evidence type="ECO:0000313" key="12">
    <source>
        <dbReference type="Proteomes" id="UP000019335"/>
    </source>
</evidence>
<evidence type="ECO:0000256" key="7">
    <source>
        <dbReference type="PROSITE-ProRule" id="PRU10141"/>
    </source>
</evidence>
<proteinExistence type="predicted"/>
<dbReference type="PROSITE" id="PS51285">
    <property type="entry name" value="AGC_KINASE_CTER"/>
    <property type="match status" value="1"/>
</dbReference>
<dbReference type="SMART" id="SM00220">
    <property type="entry name" value="S_TKc"/>
    <property type="match status" value="1"/>
</dbReference>
<feature type="domain" description="AGC-kinase C-terminal" evidence="10">
    <location>
        <begin position="746"/>
        <end position="814"/>
    </location>
</feature>
<dbReference type="InterPro" id="IPR000961">
    <property type="entry name" value="AGC-kinase_C"/>
</dbReference>
<dbReference type="PANTHER" id="PTHR24351">
    <property type="entry name" value="RIBOSOMAL PROTEIN S6 KINASE"/>
    <property type="match status" value="1"/>
</dbReference>
<feature type="compositionally biased region" description="Polar residues" evidence="8">
    <location>
        <begin position="443"/>
        <end position="452"/>
    </location>
</feature>
<feature type="binding site" evidence="7">
    <location>
        <position position="522"/>
    </location>
    <ligand>
        <name>ATP</name>
        <dbReference type="ChEBI" id="CHEBI:30616"/>
    </ligand>
</feature>
<feature type="region of interest" description="Disordered" evidence="8">
    <location>
        <begin position="316"/>
        <end position="340"/>
    </location>
</feature>
<comment type="caution">
    <text evidence="11">The sequence shown here is derived from an EMBL/GenBank/DDBJ whole genome shotgun (WGS) entry which is preliminary data.</text>
</comment>
<dbReference type="FunFam" id="3.30.200.20:FF:000042">
    <property type="entry name" value="Aurora kinase A"/>
    <property type="match status" value="1"/>
</dbReference>
<keyword evidence="4 7" id="KW-0547">Nucleotide-binding</keyword>
<dbReference type="OrthoDB" id="63267at2759"/>
<name>W7TR19_9STRA</name>
<evidence type="ECO:0000256" key="4">
    <source>
        <dbReference type="ARBA" id="ARBA00022741"/>
    </source>
</evidence>
<accession>W7TR19</accession>
<dbReference type="Proteomes" id="UP000019335">
    <property type="component" value="Chromosome 4"/>
</dbReference>
<dbReference type="FunFam" id="1.10.510.10:FF:000008">
    <property type="entry name" value="Non-specific serine/threonine protein kinase"/>
    <property type="match status" value="1"/>
</dbReference>
<keyword evidence="5 11" id="KW-0418">Kinase</keyword>
<keyword evidence="3" id="KW-0808">Transferase</keyword>
<evidence type="ECO:0000256" key="8">
    <source>
        <dbReference type="SAM" id="MobiDB-lite"/>
    </source>
</evidence>
<evidence type="ECO:0000259" key="9">
    <source>
        <dbReference type="PROSITE" id="PS50011"/>
    </source>
</evidence>
<protein>
    <submittedName>
        <fullName evidence="11">Protein kinase</fullName>
    </submittedName>
</protein>
<gene>
    <name evidence="11" type="ORF">Naga_100009g6</name>
</gene>
<dbReference type="GO" id="GO:0004674">
    <property type="term" value="F:protein serine/threonine kinase activity"/>
    <property type="evidence" value="ECO:0007669"/>
    <property type="project" value="UniProtKB-KW"/>
</dbReference>
<reference evidence="11 12" key="1">
    <citation type="journal article" date="2014" name="Mol. Plant">
        <title>Chromosome Scale Genome Assembly and Transcriptome Profiling of Nannochloropsis gaditana in Nitrogen Depletion.</title>
        <authorList>
            <person name="Corteggiani Carpinelli E."/>
            <person name="Telatin A."/>
            <person name="Vitulo N."/>
            <person name="Forcato C."/>
            <person name="D'Angelo M."/>
            <person name="Schiavon R."/>
            <person name="Vezzi A."/>
            <person name="Giacometti G.M."/>
            <person name="Morosinotto T."/>
            <person name="Valle G."/>
        </authorList>
    </citation>
    <scope>NUCLEOTIDE SEQUENCE [LARGE SCALE GENOMIC DNA]</scope>
    <source>
        <strain evidence="11 12">B-31</strain>
    </source>
</reference>
<evidence type="ECO:0000256" key="3">
    <source>
        <dbReference type="ARBA" id="ARBA00022679"/>
    </source>
</evidence>
<dbReference type="Gene3D" id="1.10.510.10">
    <property type="entry name" value="Transferase(Phosphotransferase) domain 1"/>
    <property type="match status" value="1"/>
</dbReference>
<dbReference type="InterPro" id="IPR053858">
    <property type="entry name" value="Arb2_dom"/>
</dbReference>